<dbReference type="EMBL" id="BGZK01000388">
    <property type="protein sequence ID" value="GBP40834.1"/>
    <property type="molecule type" value="Genomic_DNA"/>
</dbReference>
<dbReference type="AlphaFoldDB" id="A0A4C1VSP1"/>
<keyword evidence="2" id="KW-1185">Reference proteome</keyword>
<sequence>MLGLTWQPSVLSLTWQPSDDTLSFNLNFSRVTEEIIDGHRTPTKKVAFMAVMSLLDPLGLSSPITIQDSNNGVDRLRSVTRFFKQFIAERVTKIEEETAVSEKRWTPNPHNVADNMTRDVPCDFNRHHRWFTGSAVLLEEPK</sequence>
<name>A0A4C1VSP1_EUMVA</name>
<proteinExistence type="predicted"/>
<reference evidence="1 2" key="1">
    <citation type="journal article" date="2019" name="Commun. Biol.">
        <title>The bagworm genome reveals a unique fibroin gene that provides high tensile strength.</title>
        <authorList>
            <person name="Kono N."/>
            <person name="Nakamura H."/>
            <person name="Ohtoshi R."/>
            <person name="Tomita M."/>
            <person name="Numata K."/>
            <person name="Arakawa K."/>
        </authorList>
    </citation>
    <scope>NUCLEOTIDE SEQUENCE [LARGE SCALE GENOMIC DNA]</scope>
</reference>
<dbReference type="Proteomes" id="UP000299102">
    <property type="component" value="Unassembled WGS sequence"/>
</dbReference>
<evidence type="ECO:0000313" key="1">
    <source>
        <dbReference type="EMBL" id="GBP40834.1"/>
    </source>
</evidence>
<comment type="caution">
    <text evidence="1">The sequence shown here is derived from an EMBL/GenBank/DDBJ whole genome shotgun (WGS) entry which is preliminary data.</text>
</comment>
<accession>A0A4C1VSP1</accession>
<organism evidence="1 2">
    <name type="scientific">Eumeta variegata</name>
    <name type="common">Bagworm moth</name>
    <name type="synonym">Eumeta japonica</name>
    <dbReference type="NCBI Taxonomy" id="151549"/>
    <lineage>
        <taxon>Eukaryota</taxon>
        <taxon>Metazoa</taxon>
        <taxon>Ecdysozoa</taxon>
        <taxon>Arthropoda</taxon>
        <taxon>Hexapoda</taxon>
        <taxon>Insecta</taxon>
        <taxon>Pterygota</taxon>
        <taxon>Neoptera</taxon>
        <taxon>Endopterygota</taxon>
        <taxon>Lepidoptera</taxon>
        <taxon>Glossata</taxon>
        <taxon>Ditrysia</taxon>
        <taxon>Tineoidea</taxon>
        <taxon>Psychidae</taxon>
        <taxon>Oiketicinae</taxon>
        <taxon>Eumeta</taxon>
    </lineage>
</organism>
<gene>
    <name evidence="1" type="ORF">EVAR_87097_1</name>
</gene>
<protein>
    <submittedName>
        <fullName evidence="1">Uncharacterized protein</fullName>
    </submittedName>
</protein>
<evidence type="ECO:0000313" key="2">
    <source>
        <dbReference type="Proteomes" id="UP000299102"/>
    </source>
</evidence>